<dbReference type="AlphaFoldDB" id="A0AA96GGF0"/>
<dbReference type="InterPro" id="IPR036866">
    <property type="entry name" value="RibonucZ/Hydroxyglut_hydro"/>
</dbReference>
<dbReference type="PRINTS" id="PR00388">
    <property type="entry name" value="PDIESTERASE2"/>
</dbReference>
<dbReference type="RefSeq" id="WP_312741931.1">
    <property type="nucleotide sequence ID" value="NZ_CP116968.1"/>
</dbReference>
<dbReference type="KEGG" id="nneo:PQG83_13425"/>
<evidence type="ECO:0000313" key="2">
    <source>
        <dbReference type="EMBL" id="WNM60757.1"/>
    </source>
</evidence>
<gene>
    <name evidence="2" type="ORF">PQG83_13425</name>
</gene>
<organism evidence="2 3">
    <name type="scientific">Candidatus Nitrospira neomarina</name>
    <dbReference type="NCBI Taxonomy" id="3020899"/>
    <lineage>
        <taxon>Bacteria</taxon>
        <taxon>Pseudomonadati</taxon>
        <taxon>Nitrospirota</taxon>
        <taxon>Nitrospiria</taxon>
        <taxon>Nitrospirales</taxon>
        <taxon>Nitrospiraceae</taxon>
        <taxon>Nitrospira</taxon>
    </lineage>
</organism>
<dbReference type="PANTHER" id="PTHR28283:SF1">
    <property type="entry name" value="3',5'-CYCLIC-NUCLEOTIDE PHOSPHODIESTERASE 1"/>
    <property type="match status" value="1"/>
</dbReference>
<dbReference type="GO" id="GO:1902660">
    <property type="term" value="P:negative regulation of glucose mediated signaling pathway"/>
    <property type="evidence" value="ECO:0007669"/>
    <property type="project" value="TreeGrafter"/>
</dbReference>
<evidence type="ECO:0000313" key="3">
    <source>
        <dbReference type="Proteomes" id="UP001302494"/>
    </source>
</evidence>
<dbReference type="InterPro" id="IPR000396">
    <property type="entry name" value="Pdiesterase2"/>
</dbReference>
<reference evidence="2 3" key="1">
    <citation type="submission" date="2023-01" db="EMBL/GenBank/DDBJ databases">
        <title>Cultivation and genomic characterization of new, ubiquitous marine nitrite-oxidizing bacteria from the Nitrospirales.</title>
        <authorList>
            <person name="Mueller A.J."/>
            <person name="Daebeler A."/>
            <person name="Herbold C.W."/>
            <person name="Kirkegaard R.H."/>
            <person name="Daims H."/>
        </authorList>
    </citation>
    <scope>NUCLEOTIDE SEQUENCE [LARGE SCALE GENOMIC DNA]</scope>
    <source>
        <strain evidence="2 3">DK</strain>
    </source>
</reference>
<name>A0AA96GGF0_9BACT</name>
<dbReference type="SUPFAM" id="SSF56281">
    <property type="entry name" value="Metallo-hydrolase/oxidoreductase"/>
    <property type="match status" value="1"/>
</dbReference>
<evidence type="ECO:0000259" key="1">
    <source>
        <dbReference type="Pfam" id="PF12706"/>
    </source>
</evidence>
<proteinExistence type="predicted"/>
<dbReference type="GO" id="GO:0004115">
    <property type="term" value="F:3',5'-cyclic-AMP phosphodiesterase activity"/>
    <property type="evidence" value="ECO:0007669"/>
    <property type="project" value="InterPro"/>
</dbReference>
<dbReference type="Pfam" id="PF12706">
    <property type="entry name" value="Lactamase_B_2"/>
    <property type="match status" value="1"/>
</dbReference>
<dbReference type="Proteomes" id="UP001302494">
    <property type="component" value="Chromosome"/>
</dbReference>
<accession>A0AA96GGF0</accession>
<dbReference type="EMBL" id="CP116968">
    <property type="protein sequence ID" value="WNM60757.1"/>
    <property type="molecule type" value="Genomic_DNA"/>
</dbReference>
<dbReference type="CDD" id="cd07735">
    <property type="entry name" value="class_II_PDE_MBL-fold"/>
    <property type="match status" value="1"/>
</dbReference>
<feature type="domain" description="Metallo-beta-lactamase" evidence="1">
    <location>
        <begin position="48"/>
        <end position="221"/>
    </location>
</feature>
<dbReference type="PANTHER" id="PTHR28283">
    <property type="entry name" value="3',5'-CYCLIC-NUCLEOTIDE PHOSPHODIESTERASE 1"/>
    <property type="match status" value="1"/>
</dbReference>
<dbReference type="GO" id="GO:0006198">
    <property type="term" value="P:cAMP catabolic process"/>
    <property type="evidence" value="ECO:0007669"/>
    <property type="project" value="InterPro"/>
</dbReference>
<dbReference type="GO" id="GO:0047555">
    <property type="term" value="F:3',5'-cyclic-GMP phosphodiesterase activity"/>
    <property type="evidence" value="ECO:0007669"/>
    <property type="project" value="TreeGrafter"/>
</dbReference>
<dbReference type="InterPro" id="IPR001279">
    <property type="entry name" value="Metallo-B-lactamas"/>
</dbReference>
<sequence>MNIRVLGAHGSDLLVNGPTSPHICRSVGFLVNEELMVDAGTLASGLTLDEQKRITHILLSHLHLDHVKGIPPLVDNMSGRVDHQIVVASLPSVLVGLQKHVFNDLVFPNFFHLPKSQYAMLRGEELEPKREWRLPGRVRVTPIPVNHTVETAGFIIQDDEVAWIYSGDTYVTETLWQEAARIPNLKGVFIEVSFPDSMKDMASRSKHLTPTLLAHEYRKIGKPDLPLYVYHMKPTVRDQIIDEIRHLDIPHVTILTEGQEVNF</sequence>
<protein>
    <submittedName>
        <fullName evidence="2">3',5'-cyclic-nucleotide phosphodiesterase</fullName>
    </submittedName>
</protein>
<dbReference type="Gene3D" id="3.60.15.10">
    <property type="entry name" value="Ribonuclease Z/Hydroxyacylglutathione hydrolase-like"/>
    <property type="match status" value="1"/>
</dbReference>
<keyword evidence="3" id="KW-1185">Reference proteome</keyword>